<keyword evidence="3" id="KW-1185">Reference proteome</keyword>
<dbReference type="InterPro" id="IPR001173">
    <property type="entry name" value="Glyco_trans_2-like"/>
</dbReference>
<evidence type="ECO:0000313" key="2">
    <source>
        <dbReference type="EMBL" id="QJQ33605.1"/>
    </source>
</evidence>
<dbReference type="GO" id="GO:0016740">
    <property type="term" value="F:transferase activity"/>
    <property type="evidence" value="ECO:0007669"/>
    <property type="project" value="UniProtKB-KW"/>
</dbReference>
<accession>A0A6M4AX46</accession>
<dbReference type="Pfam" id="PF00535">
    <property type="entry name" value="Glycos_transf_2"/>
    <property type="match status" value="1"/>
</dbReference>
<dbReference type="KEGG" id="slan:GV829_06130"/>
<dbReference type="SUPFAM" id="SSF53448">
    <property type="entry name" value="Nucleotide-diphospho-sugar transferases"/>
    <property type="match status" value="1"/>
</dbReference>
<organism evidence="2 3">
    <name type="scientific">Sphingomonas lacunae</name>
    <dbReference type="NCBI Taxonomy" id="2698828"/>
    <lineage>
        <taxon>Bacteria</taxon>
        <taxon>Pseudomonadati</taxon>
        <taxon>Pseudomonadota</taxon>
        <taxon>Alphaproteobacteria</taxon>
        <taxon>Sphingomonadales</taxon>
        <taxon>Sphingomonadaceae</taxon>
        <taxon>Sphingomonas</taxon>
    </lineage>
</organism>
<dbReference type="CDD" id="cd00761">
    <property type="entry name" value="Glyco_tranf_GTA_type"/>
    <property type="match status" value="1"/>
</dbReference>
<dbReference type="Proteomes" id="UP000503018">
    <property type="component" value="Chromosome"/>
</dbReference>
<sequence length="284" mass="31599">MTPRRCIAVLAHNEEARIGRCLASLLPLREGDHLHIIVNGSSDGTADIARAMAERHKGVTVHDWQQGGKSRSWSRFVHDELREVSPVHIFIDGDAEVLPGTLHALEVTLLTRSGVNAVAGVPGNGRRALTYRRSLAARHGLFGDLYALSGDFVARMRARNIRLPDDCIGDDGLIGALAKIDLGTLAEWRNERVEVAQDAIFLCEPVSLFNPQTWRLQYRRMINYSQRHYQNLLISSLLESGGATALPRELTPLYKAALGDWRPRLGVAGWFDRLALRRMAEVAK</sequence>
<reference evidence="2 3" key="1">
    <citation type="submission" date="2020-01" db="EMBL/GenBank/DDBJ databases">
        <title>Sphingomonas sp. strain CSW-10.</title>
        <authorList>
            <person name="Chen W.-M."/>
        </authorList>
    </citation>
    <scope>NUCLEOTIDE SEQUENCE [LARGE SCALE GENOMIC DNA]</scope>
    <source>
        <strain evidence="2 3">CSW-10</strain>
    </source>
</reference>
<name>A0A6M4AX46_9SPHN</name>
<evidence type="ECO:0000313" key="3">
    <source>
        <dbReference type="Proteomes" id="UP000503018"/>
    </source>
</evidence>
<evidence type="ECO:0000259" key="1">
    <source>
        <dbReference type="Pfam" id="PF00535"/>
    </source>
</evidence>
<dbReference type="EMBL" id="CP053015">
    <property type="protein sequence ID" value="QJQ33605.1"/>
    <property type="molecule type" value="Genomic_DNA"/>
</dbReference>
<dbReference type="InterPro" id="IPR029044">
    <property type="entry name" value="Nucleotide-diphossugar_trans"/>
</dbReference>
<dbReference type="Gene3D" id="3.90.550.10">
    <property type="entry name" value="Spore Coat Polysaccharide Biosynthesis Protein SpsA, Chain A"/>
    <property type="match status" value="1"/>
</dbReference>
<proteinExistence type="predicted"/>
<protein>
    <submittedName>
        <fullName evidence="2">Glycosyltransferase family 2 protein</fullName>
    </submittedName>
</protein>
<gene>
    <name evidence="2" type="ORF">GV829_06130</name>
</gene>
<feature type="domain" description="Glycosyltransferase 2-like" evidence="1">
    <location>
        <begin position="6"/>
        <end position="122"/>
    </location>
</feature>
<keyword evidence="2" id="KW-0808">Transferase</keyword>
<dbReference type="AlphaFoldDB" id="A0A6M4AX46"/>